<proteinExistence type="predicted"/>
<dbReference type="EMBL" id="AZDY01000037">
    <property type="protein sequence ID" value="KRK83290.1"/>
    <property type="molecule type" value="Genomic_DNA"/>
</dbReference>
<feature type="chain" id="PRO_5039339023" evidence="1">
    <location>
        <begin position="23"/>
        <end position="378"/>
    </location>
</feature>
<accession>A0A0R1KT76</accession>
<keyword evidence="3" id="KW-1185">Reference proteome</keyword>
<keyword evidence="1" id="KW-0732">Signal</keyword>
<dbReference type="AlphaFoldDB" id="A0A0R1KT76"/>
<dbReference type="PATRIC" id="fig|1423788.3.peg.2167"/>
<comment type="caution">
    <text evidence="2">The sequence shown here is derived from an EMBL/GenBank/DDBJ whole genome shotgun (WGS) entry which is preliminary data.</text>
</comment>
<dbReference type="Proteomes" id="UP000051515">
    <property type="component" value="Unassembled WGS sequence"/>
</dbReference>
<sequence>MRKSSLFILTFILFFISGCSIAKHKSTSYDIKTNTKKIINADSKTWIFNEAINSKQTRFGVSGKMDTSVVTKANDLDLWTTSKGEFKSIATGYKQTSFSEWKKLSRKQYMESYQKKLHYMSVKQVNEALKALGAKFEISKMTDLIFLKPEIGDLMLNQAFVAKGHKLYAIDIQYMDVEQTTTIERGKSFVDTQNKKSAKHLDVSNLNGTWIAPETTTSANDSGKLLVKDGYLYQHRYSSFERSAIQDLSKYSLISLNQNSTYALQKREAAQAGYQLSRDTVASGDSLGYLYLFTNKKELIRIGAGQTTKYQKTSDTISSTDLPQNQVDIFTRVDTANPKNAASTITTKAGPSVVGISSSIKYLTDSEAGQIINEQVAQ</sequence>
<evidence type="ECO:0000313" key="2">
    <source>
        <dbReference type="EMBL" id="KRK83290.1"/>
    </source>
</evidence>
<gene>
    <name evidence="2" type="ORF">FC78_GL002100</name>
</gene>
<dbReference type="RefSeq" id="WP_056952740.1">
    <property type="nucleotide sequence ID" value="NZ_AZDY01000037.1"/>
</dbReference>
<feature type="signal peptide" evidence="1">
    <location>
        <begin position="1"/>
        <end position="22"/>
    </location>
</feature>
<evidence type="ECO:0000256" key="1">
    <source>
        <dbReference type="SAM" id="SignalP"/>
    </source>
</evidence>
<keyword evidence="2" id="KW-0449">Lipoprotein</keyword>
<dbReference type="OrthoDB" id="2316145at2"/>
<reference evidence="2 3" key="1">
    <citation type="journal article" date="2015" name="Genome Announc.">
        <title>Expanding the biotechnology potential of lactobacilli through comparative genomics of 213 strains and associated genera.</title>
        <authorList>
            <person name="Sun Z."/>
            <person name="Harris H.M."/>
            <person name="McCann A."/>
            <person name="Guo C."/>
            <person name="Argimon S."/>
            <person name="Zhang W."/>
            <person name="Yang X."/>
            <person name="Jeffery I.B."/>
            <person name="Cooney J.C."/>
            <person name="Kagawa T.F."/>
            <person name="Liu W."/>
            <person name="Song Y."/>
            <person name="Salvetti E."/>
            <person name="Wrobel A."/>
            <person name="Rasinkangas P."/>
            <person name="Parkhill J."/>
            <person name="Rea M.C."/>
            <person name="O'Sullivan O."/>
            <person name="Ritari J."/>
            <person name="Douillard F.P."/>
            <person name="Paul Ross R."/>
            <person name="Yang R."/>
            <person name="Briner A.E."/>
            <person name="Felis G.E."/>
            <person name="de Vos W.M."/>
            <person name="Barrangou R."/>
            <person name="Klaenhammer T.R."/>
            <person name="Caufield P.W."/>
            <person name="Cui Y."/>
            <person name="Zhang H."/>
            <person name="O'Toole P.W."/>
        </authorList>
    </citation>
    <scope>NUCLEOTIDE SEQUENCE [LARGE SCALE GENOMIC DNA]</scope>
    <source>
        <strain evidence="2 3">DSM 19674</strain>
    </source>
</reference>
<dbReference type="PROSITE" id="PS51257">
    <property type="entry name" value="PROKAR_LIPOPROTEIN"/>
    <property type="match status" value="1"/>
</dbReference>
<name>A0A0R1KT76_9LACO</name>
<evidence type="ECO:0000313" key="3">
    <source>
        <dbReference type="Proteomes" id="UP000051515"/>
    </source>
</evidence>
<protein>
    <submittedName>
        <fullName evidence="2">Lipoprotein</fullName>
    </submittedName>
</protein>
<organism evidence="2 3">
    <name type="scientific">Companilactobacillus bobalius DSM 19674</name>
    <dbReference type="NCBI Taxonomy" id="1423788"/>
    <lineage>
        <taxon>Bacteria</taxon>
        <taxon>Bacillati</taxon>
        <taxon>Bacillota</taxon>
        <taxon>Bacilli</taxon>
        <taxon>Lactobacillales</taxon>
        <taxon>Lactobacillaceae</taxon>
        <taxon>Companilactobacillus</taxon>
        <taxon>Companilactobacillus bobalius</taxon>
    </lineage>
</organism>